<evidence type="ECO:0000313" key="2">
    <source>
        <dbReference type="EMBL" id="OYD59503.1"/>
    </source>
</evidence>
<dbReference type="OrthoDB" id="1911879at2"/>
<accession>A0A235FET5</accession>
<comment type="caution">
    <text evidence="2">The sequence shown here is derived from an EMBL/GenBank/DDBJ whole genome shotgun (WGS) entry which is preliminary data.</text>
</comment>
<dbReference type="RefSeq" id="WP_094251464.1">
    <property type="nucleotide sequence ID" value="NZ_JBHLXL010000001.1"/>
</dbReference>
<feature type="domain" description="YhfM-like" evidence="1">
    <location>
        <begin position="33"/>
        <end position="144"/>
    </location>
</feature>
<name>A0A235FET5_9BACL</name>
<dbReference type="Pfam" id="PF26353">
    <property type="entry name" value="YhfM"/>
    <property type="match status" value="1"/>
</dbReference>
<organism evidence="2 3">
    <name type="scientific">Fictibacillus aquaticus</name>
    <dbReference type="NCBI Taxonomy" id="2021314"/>
    <lineage>
        <taxon>Bacteria</taxon>
        <taxon>Bacillati</taxon>
        <taxon>Bacillota</taxon>
        <taxon>Bacilli</taxon>
        <taxon>Bacillales</taxon>
        <taxon>Fictibacillaceae</taxon>
        <taxon>Fictibacillus</taxon>
    </lineage>
</organism>
<dbReference type="Proteomes" id="UP000215059">
    <property type="component" value="Unassembled WGS sequence"/>
</dbReference>
<dbReference type="EMBL" id="NOII01000001">
    <property type="protein sequence ID" value="OYD59503.1"/>
    <property type="molecule type" value="Genomic_DNA"/>
</dbReference>
<gene>
    <name evidence="2" type="ORF">CGZ90_06325</name>
</gene>
<reference evidence="2 3" key="1">
    <citation type="submission" date="2017-07" db="EMBL/GenBank/DDBJ databases">
        <title>Fictibacillus sp. nov. GDSW-R2A3 Genome sequencing and assembly.</title>
        <authorList>
            <person name="Mayilraj S."/>
        </authorList>
    </citation>
    <scope>NUCLEOTIDE SEQUENCE [LARGE SCALE GENOMIC DNA]</scope>
    <source>
        <strain evidence="2 3">GDSW-R2A3</strain>
    </source>
</reference>
<proteinExistence type="predicted"/>
<evidence type="ECO:0000313" key="3">
    <source>
        <dbReference type="Proteomes" id="UP000215059"/>
    </source>
</evidence>
<keyword evidence="3" id="KW-1185">Reference proteome</keyword>
<dbReference type="AlphaFoldDB" id="A0A235FET5"/>
<dbReference type="InterPro" id="IPR058780">
    <property type="entry name" value="YhfM-like_dom"/>
</dbReference>
<sequence length="145" mass="16870">MRYKMFLVIAITSVFSLIIVFSNQNSVMLSKIKDHKITVQKHSGEGDSYEDFNEITEQKKVDKAIKIVKNNDWNKIKVEMSRYPDYRFQFSFKDDDNSEGKIASYSLWVNANGDHLQIVTDSGNYVKLDEKNSKILFEILTDKSK</sequence>
<protein>
    <recommendedName>
        <fullName evidence="1">YhfM-like domain-containing protein</fullName>
    </recommendedName>
</protein>
<evidence type="ECO:0000259" key="1">
    <source>
        <dbReference type="Pfam" id="PF26353"/>
    </source>
</evidence>